<sequence>MSATWRSAARRPHPEGEWLGLALVTRTTARGFEASAMLAKIFLHSSCIDPSGRGHSVRPVAAIATALIGC</sequence>
<evidence type="ECO:0000313" key="1">
    <source>
        <dbReference type="EMBL" id="UWP79760.1"/>
    </source>
</evidence>
<keyword evidence="2" id="KW-1185">Reference proteome</keyword>
<evidence type="ECO:0000313" key="2">
    <source>
        <dbReference type="Proteomes" id="UP001059617"/>
    </source>
</evidence>
<dbReference type="RefSeq" id="WP_259857518.1">
    <property type="nucleotide sequence ID" value="NZ_BAAAST010000001.1"/>
</dbReference>
<accession>A0ABY5VRD5</accession>
<name>A0ABY5VRD5_9ACTN</name>
<proteinExistence type="predicted"/>
<reference evidence="1" key="2">
    <citation type="submission" date="2022-09" db="EMBL/GenBank/DDBJ databases">
        <title>Biosynthetic gene clusters of Dactylosporangioum fulvum.</title>
        <authorList>
            <person name="Caradec T."/>
        </authorList>
    </citation>
    <scope>NUCLEOTIDE SEQUENCE</scope>
    <source>
        <strain evidence="1">NRRL B-16292</strain>
    </source>
</reference>
<dbReference type="Proteomes" id="UP001059617">
    <property type="component" value="Chromosome"/>
</dbReference>
<organism evidence="1 2">
    <name type="scientific">Dactylosporangium fulvum</name>
    <dbReference type="NCBI Taxonomy" id="53359"/>
    <lineage>
        <taxon>Bacteria</taxon>
        <taxon>Bacillati</taxon>
        <taxon>Actinomycetota</taxon>
        <taxon>Actinomycetes</taxon>
        <taxon>Micromonosporales</taxon>
        <taxon>Micromonosporaceae</taxon>
        <taxon>Dactylosporangium</taxon>
    </lineage>
</organism>
<protein>
    <submittedName>
        <fullName evidence="1">Uncharacterized protein</fullName>
    </submittedName>
</protein>
<gene>
    <name evidence="1" type="ORF">Dfulv_31955</name>
</gene>
<reference evidence="1" key="1">
    <citation type="submission" date="2021-04" db="EMBL/GenBank/DDBJ databases">
        <authorList>
            <person name="Hartkoorn R.C."/>
            <person name="Beaudoing E."/>
            <person name="Hot D."/>
        </authorList>
    </citation>
    <scope>NUCLEOTIDE SEQUENCE</scope>
    <source>
        <strain evidence="1">NRRL B-16292</strain>
    </source>
</reference>
<dbReference type="EMBL" id="CP073720">
    <property type="protein sequence ID" value="UWP79760.1"/>
    <property type="molecule type" value="Genomic_DNA"/>
</dbReference>